<keyword evidence="4" id="KW-1185">Reference proteome</keyword>
<gene>
    <name evidence="3" type="ordered locus">Terro_2848</name>
</gene>
<evidence type="ECO:0000313" key="3">
    <source>
        <dbReference type="EMBL" id="AFL89083.1"/>
    </source>
</evidence>
<protein>
    <submittedName>
        <fullName evidence="3">Putative dehydrogenase</fullName>
    </submittedName>
</protein>
<dbReference type="HOGENOM" id="CLU_023194_1_2_0"/>
<dbReference type="InterPro" id="IPR000683">
    <property type="entry name" value="Gfo/Idh/MocA-like_OxRdtase_N"/>
</dbReference>
<accession>I3ZIL5</accession>
<dbReference type="OrthoDB" id="9815825at2"/>
<dbReference type="Gene3D" id="3.40.50.720">
    <property type="entry name" value="NAD(P)-binding Rossmann-like Domain"/>
    <property type="match status" value="1"/>
</dbReference>
<proteinExistence type="predicted"/>
<dbReference type="Gene3D" id="3.30.360.10">
    <property type="entry name" value="Dihydrodipicolinate Reductase, domain 2"/>
    <property type="match status" value="1"/>
</dbReference>
<dbReference type="Pfam" id="PF22725">
    <property type="entry name" value="GFO_IDH_MocA_C3"/>
    <property type="match status" value="1"/>
</dbReference>
<feature type="domain" description="Gfo/Idh/MocA-like oxidoreductase N-terminal" evidence="1">
    <location>
        <begin position="1"/>
        <end position="127"/>
    </location>
</feature>
<dbReference type="PANTHER" id="PTHR43377">
    <property type="entry name" value="BILIVERDIN REDUCTASE A"/>
    <property type="match status" value="1"/>
</dbReference>
<dbReference type="Proteomes" id="UP000006056">
    <property type="component" value="Chromosome"/>
</dbReference>
<dbReference type="KEGG" id="trs:Terro_2848"/>
<dbReference type="Pfam" id="PF01408">
    <property type="entry name" value="GFO_IDH_MocA"/>
    <property type="match status" value="1"/>
</dbReference>
<dbReference type="InterPro" id="IPR036291">
    <property type="entry name" value="NAD(P)-bd_dom_sf"/>
</dbReference>
<organism evidence="3 4">
    <name type="scientific">Terriglobus roseus (strain DSM 18391 / NRRL B-41598 / KBS 63)</name>
    <dbReference type="NCBI Taxonomy" id="926566"/>
    <lineage>
        <taxon>Bacteria</taxon>
        <taxon>Pseudomonadati</taxon>
        <taxon>Acidobacteriota</taxon>
        <taxon>Terriglobia</taxon>
        <taxon>Terriglobales</taxon>
        <taxon>Acidobacteriaceae</taxon>
        <taxon>Terriglobus</taxon>
    </lineage>
</organism>
<dbReference type="GO" id="GO:0000166">
    <property type="term" value="F:nucleotide binding"/>
    <property type="evidence" value="ECO:0007669"/>
    <property type="project" value="InterPro"/>
</dbReference>
<feature type="domain" description="GFO/IDH/MocA-like oxidoreductase" evidence="2">
    <location>
        <begin position="152"/>
        <end position="234"/>
    </location>
</feature>
<dbReference type="InterPro" id="IPR055170">
    <property type="entry name" value="GFO_IDH_MocA-like_dom"/>
</dbReference>
<dbReference type="RefSeq" id="WP_014786347.1">
    <property type="nucleotide sequence ID" value="NC_018014.1"/>
</dbReference>
<dbReference type="InterPro" id="IPR051450">
    <property type="entry name" value="Gfo/Idh/MocA_Oxidoreductases"/>
</dbReference>
<evidence type="ECO:0000259" key="2">
    <source>
        <dbReference type="Pfam" id="PF22725"/>
    </source>
</evidence>
<dbReference type="SUPFAM" id="SSF55347">
    <property type="entry name" value="Glyceraldehyde-3-phosphate dehydrogenase-like, C-terminal domain"/>
    <property type="match status" value="1"/>
</dbReference>
<evidence type="ECO:0000313" key="4">
    <source>
        <dbReference type="Proteomes" id="UP000006056"/>
    </source>
</evidence>
<name>I3ZIL5_TERRK</name>
<dbReference type="PANTHER" id="PTHR43377:SF1">
    <property type="entry name" value="BILIVERDIN REDUCTASE A"/>
    <property type="match status" value="1"/>
</dbReference>
<dbReference type="eggNOG" id="COG0673">
    <property type="taxonomic scope" value="Bacteria"/>
</dbReference>
<dbReference type="STRING" id="926566.Terro_2848"/>
<dbReference type="AlphaFoldDB" id="I3ZIL5"/>
<reference evidence="3 4" key="1">
    <citation type="submission" date="2012-06" db="EMBL/GenBank/DDBJ databases">
        <title>Complete genome of Terriglobus roseus DSM 18391.</title>
        <authorList>
            <consortium name="US DOE Joint Genome Institute (JGI-PGF)"/>
            <person name="Lucas S."/>
            <person name="Copeland A."/>
            <person name="Lapidus A."/>
            <person name="Glavina del Rio T."/>
            <person name="Dalin E."/>
            <person name="Tice H."/>
            <person name="Bruce D."/>
            <person name="Goodwin L."/>
            <person name="Pitluck S."/>
            <person name="Peters L."/>
            <person name="Mikhailova N."/>
            <person name="Munk A.C.C."/>
            <person name="Kyrpides N."/>
            <person name="Mavromatis K."/>
            <person name="Ivanova N."/>
            <person name="Brettin T."/>
            <person name="Detter J.C."/>
            <person name="Han C."/>
            <person name="Larimer F."/>
            <person name="Land M."/>
            <person name="Hauser L."/>
            <person name="Markowitz V."/>
            <person name="Cheng J.-F."/>
            <person name="Hugenholtz P."/>
            <person name="Woyke T."/>
            <person name="Wu D."/>
            <person name="Brambilla E."/>
            <person name="Klenk H.-P."/>
            <person name="Eisen J.A."/>
        </authorList>
    </citation>
    <scope>NUCLEOTIDE SEQUENCE [LARGE SCALE GENOMIC DNA]</scope>
    <source>
        <strain evidence="4">DSM 18391 / NRRL B-41598 / KBS 63</strain>
    </source>
</reference>
<evidence type="ECO:0000259" key="1">
    <source>
        <dbReference type="Pfam" id="PF01408"/>
    </source>
</evidence>
<dbReference type="EMBL" id="CP003379">
    <property type="protein sequence ID" value="AFL89083.1"/>
    <property type="molecule type" value="Genomic_DNA"/>
</dbReference>
<dbReference type="SUPFAM" id="SSF51735">
    <property type="entry name" value="NAD(P)-binding Rossmann-fold domains"/>
    <property type="match status" value="1"/>
</dbReference>
<sequence length="325" mass="35810">MKIGLIGYGFMGGAHAAAIGQIPGVTLAAVASRTRPSEDGPVRGNLDLKAGPLPDSVHWTPEWQEIVDDPTIDAIDICLPTHLHKQVIERAFANGKHVLCEKPMALTPADCAELLALAEKSGRTFMIAQVLRWMFPYQYAFEFVRTVGREDVTACTLQRSTGYPQWSQWLGKREVSGGAVLDLLSHDLDQALQWFGNPMTVSAISIGEVDTMRASMNYSGGLHVVVEGGWMQPEVAFSASFTIEAKDSKLTFADGKLHLTRNGETHEVEQPEQDAYFDEIAYFVQCCRKAELPTMCLPAESAKAVQLALLLEQSRDENGRELSWQ</sequence>